<dbReference type="EMBL" id="CP003588">
    <property type="protein sequence ID" value="AFK72408.1"/>
    <property type="molecule type" value="Genomic_DNA"/>
</dbReference>
<sequence>MLMEVGEEVGQQDQRMVANLFLILTANVIAGRAHCTSASSSVNERTDSSI</sequence>
<accession>I3V3T7</accession>
<protein>
    <submittedName>
        <fullName evidence="1">Uncharacterized protein</fullName>
    </submittedName>
</protein>
<dbReference type="KEGG" id="ppi:YSA_10400"/>
<proteinExistence type="predicted"/>
<evidence type="ECO:0000313" key="2">
    <source>
        <dbReference type="Proteomes" id="UP000005268"/>
    </source>
</evidence>
<reference evidence="1 2" key="1">
    <citation type="journal article" date="2012" name="J. Bacteriol.">
        <title>Complete Genome Sequence of the Naphthalene-Degrading Pseudomonas putida Strain ND6.</title>
        <authorList>
            <person name="Li S."/>
            <person name="Zhao H."/>
            <person name="Li Y."/>
            <person name="Niu S."/>
            <person name="Cai B."/>
        </authorList>
    </citation>
    <scope>NUCLEOTIDE SEQUENCE [LARGE SCALE GENOMIC DNA]</scope>
    <source>
        <strain evidence="1 2">ND6</strain>
    </source>
</reference>
<dbReference type="AlphaFoldDB" id="I3V3T7"/>
<evidence type="ECO:0000313" key="1">
    <source>
        <dbReference type="EMBL" id="AFK72408.1"/>
    </source>
</evidence>
<gene>
    <name evidence="1" type="ORF">YSA_10400</name>
</gene>
<dbReference type="Proteomes" id="UP000005268">
    <property type="component" value="Chromosome"/>
</dbReference>
<dbReference type="HOGENOM" id="CLU_3121714_0_0_6"/>
<organism evidence="1 2">
    <name type="scientific">Pseudomonas putida ND6</name>
    <dbReference type="NCBI Taxonomy" id="231023"/>
    <lineage>
        <taxon>Bacteria</taxon>
        <taxon>Pseudomonadati</taxon>
        <taxon>Pseudomonadota</taxon>
        <taxon>Gammaproteobacteria</taxon>
        <taxon>Pseudomonadales</taxon>
        <taxon>Pseudomonadaceae</taxon>
        <taxon>Pseudomonas</taxon>
    </lineage>
</organism>
<name>I3V3T7_PSEPU</name>